<evidence type="ECO:0000256" key="2">
    <source>
        <dbReference type="ARBA" id="ARBA00022448"/>
    </source>
</evidence>
<reference evidence="8" key="1">
    <citation type="submission" date="2018-05" db="EMBL/GenBank/DDBJ databases">
        <authorList>
            <person name="Lanie J.A."/>
            <person name="Ng W.-L."/>
            <person name="Kazmierczak K.M."/>
            <person name="Andrzejewski T.M."/>
            <person name="Davidsen T.M."/>
            <person name="Wayne K.J."/>
            <person name="Tettelin H."/>
            <person name="Glass J.I."/>
            <person name="Rusch D."/>
            <person name="Podicherti R."/>
            <person name="Tsui H.-C.T."/>
            <person name="Winkler M.E."/>
        </authorList>
    </citation>
    <scope>NUCLEOTIDE SEQUENCE</scope>
</reference>
<keyword evidence="4 7" id="KW-0812">Transmembrane</keyword>
<feature type="transmembrane region" description="Helical" evidence="7">
    <location>
        <begin position="20"/>
        <end position="42"/>
    </location>
</feature>
<dbReference type="Pfam" id="PF07690">
    <property type="entry name" value="MFS_1"/>
    <property type="match status" value="1"/>
</dbReference>
<keyword evidence="5 7" id="KW-1133">Transmembrane helix</keyword>
<name>A0A382H1S8_9ZZZZ</name>
<keyword evidence="6 7" id="KW-0472">Membrane</keyword>
<evidence type="ECO:0000313" key="8">
    <source>
        <dbReference type="EMBL" id="SVB80897.1"/>
    </source>
</evidence>
<dbReference type="CDD" id="cd06173">
    <property type="entry name" value="MFS_MefA_like"/>
    <property type="match status" value="1"/>
</dbReference>
<feature type="transmembrane region" description="Helical" evidence="7">
    <location>
        <begin position="319"/>
        <end position="341"/>
    </location>
</feature>
<feature type="transmembrane region" description="Helical" evidence="7">
    <location>
        <begin position="143"/>
        <end position="169"/>
    </location>
</feature>
<evidence type="ECO:0008006" key="9">
    <source>
        <dbReference type="Google" id="ProtNLM"/>
    </source>
</evidence>
<sequence length="417" mass="44033">MGSIGYIELLRRNSPFRRLFAANEISFIGDWFTVIALFILAGEATDNSPLAIAGVLAARSFSLALVNPFTGMLADRYSRKWLMLSANVASLVVLVAVLVFGLLESLTSVYVVAVVMVAARAVFDPAEYAYLPNICDEQELLTANALASGGWSVALGLGSAIGGLTISLYGIETALWIDTATFAVAALGIMTLPQGGPDTSERKPATPALVLGEMVAGWKHILDSPPIRRVVFAKGLWASGGGAQVFLIILIGMEAGFGDVAAGIGILFMARGFGSGFGPVAGRPLMENPRLRPYLIGLAVGVCGLFYIGVAAIEWTGLVLVLVFLAHAASGLNWVLSTTFLQERTADEWRGRVAGTDHFGITVMMGISAVAGGLIMENDLLGLRELIALTGLVQIILGLAWIALASSHERELLDQPL</sequence>
<comment type="subcellular location">
    <subcellularLocation>
        <location evidence="1">Cell membrane</location>
        <topology evidence="1">Multi-pass membrane protein</topology>
    </subcellularLocation>
</comment>
<feature type="transmembrane region" description="Helical" evidence="7">
    <location>
        <begin position="294"/>
        <end position="313"/>
    </location>
</feature>
<keyword evidence="3" id="KW-1003">Cell membrane</keyword>
<protein>
    <recommendedName>
        <fullName evidence="9">Major facilitator superfamily (MFS) profile domain-containing protein</fullName>
    </recommendedName>
</protein>
<evidence type="ECO:0000256" key="7">
    <source>
        <dbReference type="SAM" id="Phobius"/>
    </source>
</evidence>
<dbReference type="GO" id="GO:0005886">
    <property type="term" value="C:plasma membrane"/>
    <property type="evidence" value="ECO:0007669"/>
    <property type="project" value="UniProtKB-SubCell"/>
</dbReference>
<organism evidence="8">
    <name type="scientific">marine metagenome</name>
    <dbReference type="NCBI Taxonomy" id="408172"/>
    <lineage>
        <taxon>unclassified sequences</taxon>
        <taxon>metagenomes</taxon>
        <taxon>ecological metagenomes</taxon>
    </lineage>
</organism>
<feature type="transmembrane region" description="Helical" evidence="7">
    <location>
        <begin position="81"/>
        <end position="103"/>
    </location>
</feature>
<proteinExistence type="predicted"/>
<feature type="transmembrane region" description="Helical" evidence="7">
    <location>
        <begin position="386"/>
        <end position="405"/>
    </location>
</feature>
<feature type="transmembrane region" description="Helical" evidence="7">
    <location>
        <begin position="236"/>
        <end position="255"/>
    </location>
</feature>
<feature type="non-terminal residue" evidence="8">
    <location>
        <position position="417"/>
    </location>
</feature>
<feature type="transmembrane region" description="Helical" evidence="7">
    <location>
        <begin position="48"/>
        <end position="69"/>
    </location>
</feature>
<dbReference type="PANTHER" id="PTHR43266:SF2">
    <property type="entry name" value="MAJOR FACILITATOR SUPERFAMILY (MFS) PROFILE DOMAIN-CONTAINING PROTEIN"/>
    <property type="match status" value="1"/>
</dbReference>
<evidence type="ECO:0000256" key="3">
    <source>
        <dbReference type="ARBA" id="ARBA00022475"/>
    </source>
</evidence>
<dbReference type="InterPro" id="IPR011701">
    <property type="entry name" value="MFS"/>
</dbReference>
<keyword evidence="2" id="KW-0813">Transport</keyword>
<gene>
    <name evidence="8" type="ORF">METZ01_LOCUS233751</name>
</gene>
<dbReference type="AlphaFoldDB" id="A0A382H1S8"/>
<dbReference type="GO" id="GO:0022857">
    <property type="term" value="F:transmembrane transporter activity"/>
    <property type="evidence" value="ECO:0007669"/>
    <property type="project" value="InterPro"/>
</dbReference>
<dbReference type="SUPFAM" id="SSF103473">
    <property type="entry name" value="MFS general substrate transporter"/>
    <property type="match status" value="1"/>
</dbReference>
<evidence type="ECO:0000256" key="4">
    <source>
        <dbReference type="ARBA" id="ARBA00022692"/>
    </source>
</evidence>
<dbReference type="EMBL" id="UINC01058532">
    <property type="protein sequence ID" value="SVB80897.1"/>
    <property type="molecule type" value="Genomic_DNA"/>
</dbReference>
<dbReference type="InterPro" id="IPR036259">
    <property type="entry name" value="MFS_trans_sf"/>
</dbReference>
<evidence type="ECO:0000256" key="6">
    <source>
        <dbReference type="ARBA" id="ARBA00023136"/>
    </source>
</evidence>
<dbReference type="PANTHER" id="PTHR43266">
    <property type="entry name" value="MACROLIDE-EFFLUX PROTEIN"/>
    <property type="match status" value="1"/>
</dbReference>
<accession>A0A382H1S8</accession>
<feature type="transmembrane region" description="Helical" evidence="7">
    <location>
        <begin position="353"/>
        <end position="374"/>
    </location>
</feature>
<dbReference type="Gene3D" id="1.20.1250.20">
    <property type="entry name" value="MFS general substrate transporter like domains"/>
    <property type="match status" value="1"/>
</dbReference>
<feature type="transmembrane region" description="Helical" evidence="7">
    <location>
        <begin position="261"/>
        <end position="282"/>
    </location>
</feature>
<evidence type="ECO:0000256" key="1">
    <source>
        <dbReference type="ARBA" id="ARBA00004651"/>
    </source>
</evidence>
<evidence type="ECO:0000256" key="5">
    <source>
        <dbReference type="ARBA" id="ARBA00022989"/>
    </source>
</evidence>